<dbReference type="EMBL" id="LT158599">
    <property type="protein sequence ID" value="CVK34438.1"/>
    <property type="molecule type" value="Genomic_DNA"/>
</dbReference>
<protein>
    <submittedName>
        <fullName evidence="2">Uncharacterized protein</fullName>
    </submittedName>
</protein>
<name>A0A0X8XY22_9EURY</name>
<evidence type="ECO:0000313" key="3">
    <source>
        <dbReference type="Proteomes" id="UP000069850"/>
    </source>
</evidence>
<evidence type="ECO:0000313" key="2">
    <source>
        <dbReference type="EMBL" id="CVK34438.1"/>
    </source>
</evidence>
<dbReference type="AlphaFoldDB" id="A0A0X8XY22"/>
<reference evidence="2 3" key="1">
    <citation type="submission" date="2016-01" db="EMBL/GenBank/DDBJ databases">
        <authorList>
            <person name="Manzoor S."/>
        </authorList>
    </citation>
    <scope>NUCLEOTIDE SEQUENCE [LARGE SCALE GENOMIC DNA]</scope>
    <source>
        <strain evidence="2">Methanoculleus sp MAB1</strain>
    </source>
</reference>
<gene>
    <name evidence="2" type="ORF">MMAB1_3225</name>
</gene>
<dbReference type="Proteomes" id="UP000069850">
    <property type="component" value="Chromosome 1"/>
</dbReference>
<sequence>MCWLLIGCAGDSRFAGEHRREAVHPQIPDRGVVLSGFFRCPLGPPEDDREKEEDGPGRRSSEQAMVPGETFMHHNSIPLRLQPWGIGCPVGGPACSALRRSYVRAGPCKSTRADLEEGCRCYVNIG</sequence>
<dbReference type="KEGG" id="mema:MMAB1_3225"/>
<feature type="compositionally biased region" description="Basic and acidic residues" evidence="1">
    <location>
        <begin position="46"/>
        <end position="61"/>
    </location>
</feature>
<evidence type="ECO:0000256" key="1">
    <source>
        <dbReference type="SAM" id="MobiDB-lite"/>
    </source>
</evidence>
<organism evidence="2 3">
    <name type="scientific">Methanoculleus bourgensis</name>
    <dbReference type="NCBI Taxonomy" id="83986"/>
    <lineage>
        <taxon>Archaea</taxon>
        <taxon>Methanobacteriati</taxon>
        <taxon>Methanobacteriota</taxon>
        <taxon>Stenosarchaea group</taxon>
        <taxon>Methanomicrobia</taxon>
        <taxon>Methanomicrobiales</taxon>
        <taxon>Methanomicrobiaceae</taxon>
        <taxon>Methanoculleus</taxon>
    </lineage>
</organism>
<proteinExistence type="predicted"/>
<feature type="region of interest" description="Disordered" evidence="1">
    <location>
        <begin position="42"/>
        <end position="63"/>
    </location>
</feature>
<accession>A0A0X8XY22</accession>